<dbReference type="EMBL" id="VOQR01000001">
    <property type="protein sequence ID" value="TXC72229.1"/>
    <property type="molecule type" value="Genomic_DNA"/>
</dbReference>
<feature type="chain" id="PRO_5022721073" evidence="1">
    <location>
        <begin position="22"/>
        <end position="138"/>
    </location>
</feature>
<organism evidence="3 4">
    <name type="scientific">Sphingomonas ginsenosidivorax</name>
    <dbReference type="NCBI Taxonomy" id="862135"/>
    <lineage>
        <taxon>Bacteria</taxon>
        <taxon>Pseudomonadati</taxon>
        <taxon>Pseudomonadota</taxon>
        <taxon>Alphaproteobacteria</taxon>
        <taxon>Sphingomonadales</taxon>
        <taxon>Sphingomonadaceae</taxon>
        <taxon>Sphingomonas</taxon>
    </lineage>
</organism>
<dbReference type="Gene3D" id="2.60.120.10">
    <property type="entry name" value="Jelly Rolls"/>
    <property type="match status" value="1"/>
</dbReference>
<accession>A0A5C6UHR6</accession>
<dbReference type="Proteomes" id="UP000321250">
    <property type="component" value="Unassembled WGS sequence"/>
</dbReference>
<dbReference type="InterPro" id="IPR011051">
    <property type="entry name" value="RmlC_Cupin_sf"/>
</dbReference>
<sequence length="138" mass="15095">MIMTKLLVALAILSVNAPVGAQTYPPLQRQSVLEAKLPAANPTVRLVRGAHIRFAPGQPTGLHLHPASTVGVVTEGSFVFQPEGERRRILHVGDSFFEPARHRILHFDNVSRTRSAAITLFYLTDTASRPLIDLLPGK</sequence>
<comment type="caution">
    <text evidence="3">The sequence shown here is derived from an EMBL/GenBank/DDBJ whole genome shotgun (WGS) entry which is preliminary data.</text>
</comment>
<name>A0A5C6UHR6_9SPHN</name>
<keyword evidence="1" id="KW-0732">Signal</keyword>
<evidence type="ECO:0000313" key="3">
    <source>
        <dbReference type="EMBL" id="TXC72229.1"/>
    </source>
</evidence>
<evidence type="ECO:0000259" key="2">
    <source>
        <dbReference type="Pfam" id="PF07883"/>
    </source>
</evidence>
<evidence type="ECO:0000313" key="4">
    <source>
        <dbReference type="Proteomes" id="UP000321250"/>
    </source>
</evidence>
<dbReference type="InterPro" id="IPR014710">
    <property type="entry name" value="RmlC-like_jellyroll"/>
</dbReference>
<evidence type="ECO:0000256" key="1">
    <source>
        <dbReference type="SAM" id="SignalP"/>
    </source>
</evidence>
<keyword evidence="4" id="KW-1185">Reference proteome</keyword>
<protein>
    <submittedName>
        <fullName evidence="3">Cupin domain-containing protein</fullName>
    </submittedName>
</protein>
<dbReference type="Pfam" id="PF07883">
    <property type="entry name" value="Cupin_2"/>
    <property type="match status" value="1"/>
</dbReference>
<dbReference type="InterPro" id="IPR013096">
    <property type="entry name" value="Cupin_2"/>
</dbReference>
<feature type="signal peptide" evidence="1">
    <location>
        <begin position="1"/>
        <end position="21"/>
    </location>
</feature>
<proteinExistence type="predicted"/>
<gene>
    <name evidence="3" type="ORF">FSB78_15715</name>
</gene>
<reference evidence="3 4" key="1">
    <citation type="journal article" date="2013" name="Antonie Van Leeuwenhoek">
        <title>Sphingomonas ginsenosidivorax sp. nov., with the ability to transform ginsenosides.</title>
        <authorList>
            <person name="Jin X.F."/>
            <person name="Kim J.K."/>
            <person name="Liu Q.M."/>
            <person name="Kang M.S."/>
            <person name="He D."/>
            <person name="Jin F.X."/>
            <person name="Kim S.C."/>
            <person name="Im W.T."/>
        </authorList>
    </citation>
    <scope>NUCLEOTIDE SEQUENCE [LARGE SCALE GENOMIC DNA]</scope>
    <source>
        <strain evidence="3 4">KHI67</strain>
    </source>
</reference>
<dbReference type="SUPFAM" id="SSF51182">
    <property type="entry name" value="RmlC-like cupins"/>
    <property type="match status" value="1"/>
</dbReference>
<dbReference type="PANTHER" id="PTHR38599">
    <property type="entry name" value="CUPIN DOMAIN PROTEIN (AFU_ORTHOLOGUE AFUA_3G13620)"/>
    <property type="match status" value="1"/>
</dbReference>
<dbReference type="AlphaFoldDB" id="A0A5C6UHR6"/>
<feature type="domain" description="Cupin type-2" evidence="2">
    <location>
        <begin position="51"/>
        <end position="103"/>
    </location>
</feature>
<dbReference type="PANTHER" id="PTHR38599:SF1">
    <property type="entry name" value="CUPIN DOMAIN PROTEIN (AFU_ORTHOLOGUE AFUA_3G13620)"/>
    <property type="match status" value="1"/>
</dbReference>